<evidence type="ECO:0000256" key="4">
    <source>
        <dbReference type="ARBA" id="ARBA00022989"/>
    </source>
</evidence>
<dbReference type="STRING" id="34508.A0A4V6I8C0"/>
<comment type="similarity">
    <text evidence="2">Belongs to the vacuolar ATPase subunit S1 family.</text>
</comment>
<comment type="subcellular location">
    <subcellularLocation>
        <location evidence="1">Membrane</location>
        <topology evidence="1">Single-pass membrane protein</topology>
    </subcellularLocation>
</comment>
<organism evidence="8 9">
    <name type="scientific">Steinernema carpocapsae</name>
    <name type="common">Entomopathogenic nematode</name>
    <dbReference type="NCBI Taxonomy" id="34508"/>
    <lineage>
        <taxon>Eukaryota</taxon>
        <taxon>Metazoa</taxon>
        <taxon>Ecdysozoa</taxon>
        <taxon>Nematoda</taxon>
        <taxon>Chromadorea</taxon>
        <taxon>Rhabditida</taxon>
        <taxon>Tylenchina</taxon>
        <taxon>Panagrolaimomorpha</taxon>
        <taxon>Strongyloidoidea</taxon>
        <taxon>Steinernematidae</taxon>
        <taxon>Steinernema</taxon>
    </lineage>
</organism>
<dbReference type="Pfam" id="PF20520">
    <property type="entry name" value="Ac45-VOA1_TM"/>
    <property type="match status" value="1"/>
</dbReference>
<evidence type="ECO:0000256" key="5">
    <source>
        <dbReference type="ARBA" id="ARBA00023136"/>
    </source>
</evidence>
<evidence type="ECO:0000256" key="2">
    <source>
        <dbReference type="ARBA" id="ARBA00009037"/>
    </source>
</evidence>
<keyword evidence="9" id="KW-1185">Reference proteome</keyword>
<sequence length="359" mass="39450">MIIADLYIDSRFLLTAFPLGFRVDSNNMRLLLCLALLAVFVAAKKKKPHGSSTPASPAAMASGPVNSVDFPVVLPPYYKPQLGPKYNVSASNPKNFGNCLLYLEGVTVIVQNDKSTPSFAAATIGGSDNVTHTYLFNENDVQCQVNSRNSTAANNTRGEYTFNIAMVLGGDVNAVIDKDTYFTIKKGDKVEFELQFNTTSPQYWELTQVTLKSVKINQAGQKPKFIETEYISYTGSLSQKPSAMNVNSVYGYGYGCSDTQGVFFPVNVSGTEYHIGLALHNFQVELYGLYRDEKKGIVQFSRNVNDCIPTFSVGSAMGIVVALVLASVLMFGFLMLNSVQTMDRFDDPKQKQIVINVKE</sequence>
<evidence type="ECO:0000256" key="1">
    <source>
        <dbReference type="ARBA" id="ARBA00004167"/>
    </source>
</evidence>
<dbReference type="InterPro" id="IPR008388">
    <property type="entry name" value="Ac45_acc_su"/>
</dbReference>
<proteinExistence type="inferred from homology"/>
<feature type="transmembrane region" description="Helical" evidence="6">
    <location>
        <begin position="311"/>
        <end position="336"/>
    </location>
</feature>
<keyword evidence="5 6" id="KW-0472">Membrane</keyword>
<gene>
    <name evidence="8" type="ORF">L596_004389</name>
</gene>
<name>A0A4V6I8C0_STECR</name>
<evidence type="ECO:0000256" key="3">
    <source>
        <dbReference type="ARBA" id="ARBA00022692"/>
    </source>
</evidence>
<keyword evidence="3 6" id="KW-0812">Transmembrane</keyword>
<protein>
    <recommendedName>
        <fullName evidence="7">V-type proton ATPase subunit S1/VOA1 transmembrane domain-containing protein</fullName>
    </recommendedName>
</protein>
<evidence type="ECO:0000256" key="6">
    <source>
        <dbReference type="SAM" id="Phobius"/>
    </source>
</evidence>
<dbReference type="EMBL" id="AZBU02000001">
    <property type="protein sequence ID" value="TMS37463.1"/>
    <property type="molecule type" value="Genomic_DNA"/>
</dbReference>
<comment type="caution">
    <text evidence="8">The sequence shown here is derived from an EMBL/GenBank/DDBJ whole genome shotgun (WGS) entry which is preliminary data.</text>
</comment>
<dbReference type="GO" id="GO:0033176">
    <property type="term" value="C:proton-transporting V-type ATPase complex"/>
    <property type="evidence" value="ECO:0007669"/>
    <property type="project" value="TreeGrafter"/>
</dbReference>
<dbReference type="AlphaFoldDB" id="A0A4V6I8C0"/>
<dbReference type="InterPro" id="IPR046756">
    <property type="entry name" value="VAS1/VOA1_TM"/>
</dbReference>
<dbReference type="PANTHER" id="PTHR12471">
    <property type="entry name" value="VACUOLAR ATP SYNTHASE SUBUNIT S1"/>
    <property type="match status" value="1"/>
</dbReference>
<evidence type="ECO:0000259" key="7">
    <source>
        <dbReference type="Pfam" id="PF20520"/>
    </source>
</evidence>
<evidence type="ECO:0000313" key="8">
    <source>
        <dbReference type="EMBL" id="TMS37463.1"/>
    </source>
</evidence>
<reference evidence="8 9" key="1">
    <citation type="journal article" date="2015" name="Genome Biol.">
        <title>Comparative genomics of Steinernema reveals deeply conserved gene regulatory networks.</title>
        <authorList>
            <person name="Dillman A.R."/>
            <person name="Macchietto M."/>
            <person name="Porter C.F."/>
            <person name="Rogers A."/>
            <person name="Williams B."/>
            <person name="Antoshechkin I."/>
            <person name="Lee M.M."/>
            <person name="Goodwin Z."/>
            <person name="Lu X."/>
            <person name="Lewis E.E."/>
            <person name="Goodrich-Blair H."/>
            <person name="Stock S.P."/>
            <person name="Adams B.J."/>
            <person name="Sternberg P.W."/>
            <person name="Mortazavi A."/>
        </authorList>
    </citation>
    <scope>NUCLEOTIDE SEQUENCE [LARGE SCALE GENOMIC DNA]</scope>
    <source>
        <strain evidence="8 9">ALL</strain>
    </source>
</reference>
<dbReference type="EMBL" id="CM016762">
    <property type="protein sequence ID" value="TMS37463.1"/>
    <property type="molecule type" value="Genomic_DNA"/>
</dbReference>
<dbReference type="GO" id="GO:0001671">
    <property type="term" value="F:ATPase activator activity"/>
    <property type="evidence" value="ECO:0007669"/>
    <property type="project" value="TreeGrafter"/>
</dbReference>
<reference evidence="8 9" key="2">
    <citation type="journal article" date="2019" name="G3 (Bethesda)">
        <title>Hybrid Assembly of the Genome of the Entomopathogenic Nematode Steinernema carpocapsae Identifies the X-Chromosome.</title>
        <authorList>
            <person name="Serra L."/>
            <person name="Macchietto M."/>
            <person name="Macias-Munoz A."/>
            <person name="McGill C.J."/>
            <person name="Rodriguez I.M."/>
            <person name="Rodriguez B."/>
            <person name="Murad R."/>
            <person name="Mortazavi A."/>
        </authorList>
    </citation>
    <scope>NUCLEOTIDE SEQUENCE [LARGE SCALE GENOMIC DNA]</scope>
    <source>
        <strain evidence="8 9">ALL</strain>
    </source>
</reference>
<dbReference type="OrthoDB" id="9985059at2759"/>
<dbReference type="GO" id="GO:0030641">
    <property type="term" value="P:regulation of cellular pH"/>
    <property type="evidence" value="ECO:0007669"/>
    <property type="project" value="TreeGrafter"/>
</dbReference>
<dbReference type="PANTHER" id="PTHR12471:SF7">
    <property type="entry name" value="V-TYPE PROTON ATPASE SUBUNIT S1"/>
    <property type="match status" value="1"/>
</dbReference>
<dbReference type="Proteomes" id="UP000298663">
    <property type="component" value="Chromosome X"/>
</dbReference>
<accession>A0A4V6I8C0</accession>
<evidence type="ECO:0000313" key="9">
    <source>
        <dbReference type="Proteomes" id="UP000298663"/>
    </source>
</evidence>
<feature type="domain" description="V-type proton ATPase subunit S1/VOA1 transmembrane" evidence="7">
    <location>
        <begin position="310"/>
        <end position="347"/>
    </location>
</feature>
<keyword evidence="4 6" id="KW-1133">Transmembrane helix</keyword>